<evidence type="ECO:0000313" key="2">
    <source>
        <dbReference type="Proteomes" id="UP000054408"/>
    </source>
</evidence>
<organism evidence="1 2">
    <name type="scientific">Thecamonas trahens ATCC 50062</name>
    <dbReference type="NCBI Taxonomy" id="461836"/>
    <lineage>
        <taxon>Eukaryota</taxon>
        <taxon>Apusozoa</taxon>
        <taxon>Apusomonadida</taxon>
        <taxon>Apusomonadidae</taxon>
        <taxon>Thecamonas</taxon>
    </lineage>
</organism>
<name>A0A0L0DP56_THETB</name>
<dbReference type="EMBL" id="GL349479">
    <property type="protein sequence ID" value="KNC53203.1"/>
    <property type="molecule type" value="Genomic_DNA"/>
</dbReference>
<proteinExistence type="predicted"/>
<dbReference type="GeneID" id="25567780"/>
<dbReference type="Proteomes" id="UP000054408">
    <property type="component" value="Unassembled WGS sequence"/>
</dbReference>
<dbReference type="AlphaFoldDB" id="A0A0L0DP56"/>
<gene>
    <name evidence="1" type="ORF">AMSG_09288</name>
</gene>
<reference evidence="1 2" key="1">
    <citation type="submission" date="2010-05" db="EMBL/GenBank/DDBJ databases">
        <title>The Genome Sequence of Thecamonas trahens ATCC 50062.</title>
        <authorList>
            <consortium name="The Broad Institute Genome Sequencing Platform"/>
            <person name="Russ C."/>
            <person name="Cuomo C."/>
            <person name="Shea T."/>
            <person name="Young S.K."/>
            <person name="Zeng Q."/>
            <person name="Koehrsen M."/>
            <person name="Haas B."/>
            <person name="Borodovsky M."/>
            <person name="Guigo R."/>
            <person name="Alvarado L."/>
            <person name="Berlin A."/>
            <person name="Bochicchio J."/>
            <person name="Borenstein D."/>
            <person name="Chapman S."/>
            <person name="Chen Z."/>
            <person name="Freedman E."/>
            <person name="Gellesch M."/>
            <person name="Goldberg J."/>
            <person name="Griggs A."/>
            <person name="Gujja S."/>
            <person name="Heilman E."/>
            <person name="Heiman D."/>
            <person name="Hepburn T."/>
            <person name="Howarth C."/>
            <person name="Jen D."/>
            <person name="Larson L."/>
            <person name="Mehta T."/>
            <person name="Park D."/>
            <person name="Pearson M."/>
            <person name="Roberts A."/>
            <person name="Saif S."/>
            <person name="Shenoy N."/>
            <person name="Sisk P."/>
            <person name="Stolte C."/>
            <person name="Sykes S."/>
            <person name="Thomson T."/>
            <person name="Walk T."/>
            <person name="White J."/>
            <person name="Yandava C."/>
            <person name="Burger G."/>
            <person name="Gray M.W."/>
            <person name="Holland P.W.H."/>
            <person name="King N."/>
            <person name="Lang F.B.F."/>
            <person name="Roger A.J."/>
            <person name="Ruiz-Trillo I."/>
            <person name="Lander E."/>
            <person name="Nusbaum C."/>
        </authorList>
    </citation>
    <scope>NUCLEOTIDE SEQUENCE [LARGE SCALE GENOMIC DNA]</scope>
    <source>
        <strain evidence="1 2">ATCC 50062</strain>
    </source>
</reference>
<keyword evidence="2" id="KW-1185">Reference proteome</keyword>
<sequence>MHPALSPIADGGRRRGAYALAGRPKTTALVPSVARPDLSALRFKGHPLMVAPTRTKGEHPTIPGLYHMALKRSVGKGKWRTVVTGWFGPAEIESIAVALSRAEISLADIDTVWLASTSSPAAAPSPPASSAAALCPQPLAVIGPAGPPPQAGSWALVPPDTTVVFNGYHMFSNPIHAVVDRERGFRALDPVPVLYWYIKAGNVPIADGWFGPDELLPRVAAACQDDNVHSNAFAAPFNEPLPLEDPRHVDVRKRRTDQVRILPEASRAPVPDSVDFSLDNYWLYGLPLTTSLTVASGMHPVVREAAYVHVVLSQMGGRALWCGWATPHETRYVAYCLVRDAAIAYAVDAGSALHSQLDAQLKLLPDPASLSSLDLDVPGDMSLKLTLDANAGVRPRPNRPPQYRFKVYDANWNLLDKPRWASVDSLASVIATAKNRLKRLRAAAGSPSRPAKRIKSSRP</sequence>
<accession>A0A0L0DP56</accession>
<evidence type="ECO:0000313" key="1">
    <source>
        <dbReference type="EMBL" id="KNC53203.1"/>
    </source>
</evidence>
<protein>
    <submittedName>
        <fullName evidence="1">Uncharacterized protein</fullName>
    </submittedName>
</protein>
<dbReference type="RefSeq" id="XP_013754673.1">
    <property type="nucleotide sequence ID" value="XM_013899219.1"/>
</dbReference>